<dbReference type="InterPro" id="IPR050294">
    <property type="entry name" value="RnfB_subfamily"/>
</dbReference>
<dbReference type="PANTHER" id="PTHR42859:SF2">
    <property type="entry name" value="FERREDOXIN"/>
    <property type="match status" value="1"/>
</dbReference>
<name>A0A5C5XPE5_9PLAN</name>
<keyword evidence="7 9" id="KW-0408">Iron</keyword>
<dbReference type="InterPro" id="IPR017896">
    <property type="entry name" value="4Fe4S_Fe-S-bd"/>
</dbReference>
<dbReference type="OrthoDB" id="9798098at2"/>
<dbReference type="PROSITE" id="PS51379">
    <property type="entry name" value="4FE4S_FER_2"/>
    <property type="match status" value="1"/>
</dbReference>
<reference evidence="11 12" key="1">
    <citation type="submission" date="2019-02" db="EMBL/GenBank/DDBJ databases">
        <title>Deep-cultivation of Planctomycetes and their phenomic and genomic characterization uncovers novel biology.</title>
        <authorList>
            <person name="Wiegand S."/>
            <person name="Jogler M."/>
            <person name="Boedeker C."/>
            <person name="Pinto D."/>
            <person name="Vollmers J."/>
            <person name="Rivas-Marin E."/>
            <person name="Kohn T."/>
            <person name="Peeters S.H."/>
            <person name="Heuer A."/>
            <person name="Rast P."/>
            <person name="Oberbeckmann S."/>
            <person name="Bunk B."/>
            <person name="Jeske O."/>
            <person name="Meyerdierks A."/>
            <person name="Storesund J.E."/>
            <person name="Kallscheuer N."/>
            <person name="Luecker S."/>
            <person name="Lage O.M."/>
            <person name="Pohl T."/>
            <person name="Merkel B.J."/>
            <person name="Hornburger P."/>
            <person name="Mueller R.-W."/>
            <person name="Bruemmer F."/>
            <person name="Labrenz M."/>
            <person name="Spormann A.M."/>
            <person name="Op Den Camp H."/>
            <person name="Overmann J."/>
            <person name="Amann R."/>
            <person name="Jetten M.S.M."/>
            <person name="Mascher T."/>
            <person name="Medema M.H."/>
            <person name="Devos D.P."/>
            <person name="Kaster A.-K."/>
            <person name="Ovreas L."/>
            <person name="Rohde M."/>
            <person name="Galperin M.Y."/>
            <person name="Jogler C."/>
        </authorList>
    </citation>
    <scope>NUCLEOTIDE SEQUENCE [LARGE SCALE GENOMIC DNA]</scope>
    <source>
        <strain evidence="11 12">Pan54</strain>
    </source>
</reference>
<dbReference type="GO" id="GO:0051539">
    <property type="term" value="F:4 iron, 4 sulfur cluster binding"/>
    <property type="evidence" value="ECO:0007669"/>
    <property type="project" value="UniProtKB-UniRule"/>
</dbReference>
<protein>
    <recommendedName>
        <fullName evidence="9">Ferredoxin</fullName>
    </recommendedName>
</protein>
<dbReference type="AlphaFoldDB" id="A0A5C5XPE5"/>
<gene>
    <name evidence="11" type="ORF">Pan54_52030</name>
</gene>
<dbReference type="Pfam" id="PF12800">
    <property type="entry name" value="Fer4_4"/>
    <property type="match status" value="1"/>
</dbReference>
<evidence type="ECO:0000313" key="11">
    <source>
        <dbReference type="EMBL" id="TWT64439.1"/>
    </source>
</evidence>
<proteinExistence type="predicted"/>
<comment type="caution">
    <text evidence="11">The sequence shown here is derived from an EMBL/GenBank/DDBJ whole genome shotgun (WGS) entry which is preliminary data.</text>
</comment>
<evidence type="ECO:0000256" key="6">
    <source>
        <dbReference type="ARBA" id="ARBA00022982"/>
    </source>
</evidence>
<dbReference type="Gene3D" id="3.30.70.20">
    <property type="match status" value="1"/>
</dbReference>
<keyword evidence="5 9" id="KW-0479">Metal-binding</keyword>
<dbReference type="SUPFAM" id="SSF54862">
    <property type="entry name" value="4Fe-4S ferredoxins"/>
    <property type="match status" value="1"/>
</dbReference>
<sequence>MAYVITEPCRGCKFTDCVEDCPTDSFREGDDMLFIDPETCIDCDACISACPVEAIFPDHEVPQQWQHYIEMNATMSQKSPMITEIRRAE</sequence>
<comment type="function">
    <text evidence="9">Ferredoxins are iron-sulfur proteins that transfer electrons in a wide variety of metabolic reactions.</text>
</comment>
<comment type="cofactor">
    <cofactor evidence="1">
        <name>[3Fe-4S] cluster</name>
        <dbReference type="ChEBI" id="CHEBI:21137"/>
    </cofactor>
</comment>
<dbReference type="RefSeq" id="WP_146506152.1">
    <property type="nucleotide sequence ID" value="NZ_SJPG01000001.1"/>
</dbReference>
<feature type="domain" description="4Fe-4S ferredoxin-type" evidence="10">
    <location>
        <begin position="31"/>
        <end position="60"/>
    </location>
</feature>
<evidence type="ECO:0000313" key="12">
    <source>
        <dbReference type="Proteomes" id="UP000316095"/>
    </source>
</evidence>
<keyword evidence="4 9" id="KW-0004">4Fe-4S</keyword>
<dbReference type="GO" id="GO:0046872">
    <property type="term" value="F:metal ion binding"/>
    <property type="evidence" value="ECO:0007669"/>
    <property type="project" value="UniProtKB-UniRule"/>
</dbReference>
<evidence type="ECO:0000256" key="7">
    <source>
        <dbReference type="ARBA" id="ARBA00023004"/>
    </source>
</evidence>
<evidence type="ECO:0000256" key="4">
    <source>
        <dbReference type="ARBA" id="ARBA00022485"/>
    </source>
</evidence>
<dbReference type="Pfam" id="PF00037">
    <property type="entry name" value="Fer4"/>
    <property type="match status" value="1"/>
</dbReference>
<keyword evidence="6 9" id="KW-0249">Electron transport</keyword>
<evidence type="ECO:0000256" key="3">
    <source>
        <dbReference type="ARBA" id="ARBA00022448"/>
    </source>
</evidence>
<organism evidence="11 12">
    <name type="scientific">Rubinisphaera italica</name>
    <dbReference type="NCBI Taxonomy" id="2527969"/>
    <lineage>
        <taxon>Bacteria</taxon>
        <taxon>Pseudomonadati</taxon>
        <taxon>Planctomycetota</taxon>
        <taxon>Planctomycetia</taxon>
        <taxon>Planctomycetales</taxon>
        <taxon>Planctomycetaceae</taxon>
        <taxon>Rubinisphaera</taxon>
    </lineage>
</organism>
<evidence type="ECO:0000259" key="10">
    <source>
        <dbReference type="PROSITE" id="PS51379"/>
    </source>
</evidence>
<dbReference type="Proteomes" id="UP000316095">
    <property type="component" value="Unassembled WGS sequence"/>
</dbReference>
<dbReference type="PROSITE" id="PS00198">
    <property type="entry name" value="4FE4S_FER_1"/>
    <property type="match status" value="1"/>
</dbReference>
<keyword evidence="8 9" id="KW-0411">Iron-sulfur</keyword>
<keyword evidence="12" id="KW-1185">Reference proteome</keyword>
<dbReference type="GO" id="GO:0009055">
    <property type="term" value="F:electron transfer activity"/>
    <property type="evidence" value="ECO:0007669"/>
    <property type="project" value="UniProtKB-UniRule"/>
</dbReference>
<evidence type="ECO:0000256" key="1">
    <source>
        <dbReference type="ARBA" id="ARBA00001927"/>
    </source>
</evidence>
<evidence type="ECO:0000256" key="9">
    <source>
        <dbReference type="RuleBase" id="RU365098"/>
    </source>
</evidence>
<comment type="cofactor">
    <cofactor evidence="2 9">
        <name>[4Fe-4S] cluster</name>
        <dbReference type="ChEBI" id="CHEBI:49883"/>
    </cofactor>
</comment>
<dbReference type="InterPro" id="IPR000813">
    <property type="entry name" value="7Fe_ferredoxin"/>
</dbReference>
<evidence type="ECO:0000256" key="8">
    <source>
        <dbReference type="ARBA" id="ARBA00023014"/>
    </source>
</evidence>
<dbReference type="EMBL" id="SJPG01000001">
    <property type="protein sequence ID" value="TWT64439.1"/>
    <property type="molecule type" value="Genomic_DNA"/>
</dbReference>
<accession>A0A5C5XPE5</accession>
<evidence type="ECO:0000256" key="2">
    <source>
        <dbReference type="ARBA" id="ARBA00001966"/>
    </source>
</evidence>
<evidence type="ECO:0000256" key="5">
    <source>
        <dbReference type="ARBA" id="ARBA00022723"/>
    </source>
</evidence>
<dbReference type="PANTHER" id="PTHR42859">
    <property type="entry name" value="OXIDOREDUCTASE"/>
    <property type="match status" value="1"/>
</dbReference>
<dbReference type="InterPro" id="IPR017900">
    <property type="entry name" value="4Fe4S_Fe_S_CS"/>
</dbReference>
<dbReference type="PRINTS" id="PR00354">
    <property type="entry name" value="7FE8SFRDOXIN"/>
</dbReference>
<keyword evidence="3 9" id="KW-0813">Transport</keyword>